<dbReference type="EMBL" id="BJWL01000023">
    <property type="protein sequence ID" value="GFZ11717.1"/>
    <property type="molecule type" value="Genomic_DNA"/>
</dbReference>
<dbReference type="Proteomes" id="UP000585474">
    <property type="component" value="Unassembled WGS sequence"/>
</dbReference>
<accession>A0A7J0GLL5</accession>
<organism evidence="2 3">
    <name type="scientific">Actinidia rufa</name>
    <dbReference type="NCBI Taxonomy" id="165716"/>
    <lineage>
        <taxon>Eukaryota</taxon>
        <taxon>Viridiplantae</taxon>
        <taxon>Streptophyta</taxon>
        <taxon>Embryophyta</taxon>
        <taxon>Tracheophyta</taxon>
        <taxon>Spermatophyta</taxon>
        <taxon>Magnoliopsida</taxon>
        <taxon>eudicotyledons</taxon>
        <taxon>Gunneridae</taxon>
        <taxon>Pentapetalae</taxon>
        <taxon>asterids</taxon>
        <taxon>Ericales</taxon>
        <taxon>Actinidiaceae</taxon>
        <taxon>Actinidia</taxon>
    </lineage>
</organism>
<proteinExistence type="predicted"/>
<protein>
    <submittedName>
        <fullName evidence="2">Uncharacterized protein</fullName>
    </submittedName>
</protein>
<gene>
    <name evidence="2" type="ORF">Acr_23g0001020</name>
</gene>
<dbReference type="AlphaFoldDB" id="A0A7J0GLL5"/>
<feature type="region of interest" description="Disordered" evidence="1">
    <location>
        <begin position="1"/>
        <end position="30"/>
    </location>
</feature>
<evidence type="ECO:0000256" key="1">
    <source>
        <dbReference type="SAM" id="MobiDB-lite"/>
    </source>
</evidence>
<sequence length="66" mass="7259">METEVGVGGNDEDKLDDMPAVEAGLAPSSPREMADPVVYKLVRVILDYFPCSTDYTVSMFFKVLQA</sequence>
<reference evidence="2 3" key="1">
    <citation type="submission" date="2019-07" db="EMBL/GenBank/DDBJ databases">
        <title>De Novo Assembly of kiwifruit Actinidia rufa.</title>
        <authorList>
            <person name="Sugita-Konishi S."/>
            <person name="Sato K."/>
            <person name="Mori E."/>
            <person name="Abe Y."/>
            <person name="Kisaki G."/>
            <person name="Hamano K."/>
            <person name="Suezawa K."/>
            <person name="Otani M."/>
            <person name="Fukuda T."/>
            <person name="Manabe T."/>
            <person name="Gomi K."/>
            <person name="Tabuchi M."/>
            <person name="Akimitsu K."/>
            <person name="Kataoka I."/>
        </authorList>
    </citation>
    <scope>NUCLEOTIDE SEQUENCE [LARGE SCALE GENOMIC DNA]</scope>
    <source>
        <strain evidence="3">cv. Fuchu</strain>
    </source>
</reference>
<evidence type="ECO:0000313" key="3">
    <source>
        <dbReference type="Proteomes" id="UP000585474"/>
    </source>
</evidence>
<name>A0A7J0GLL5_9ERIC</name>
<dbReference type="OrthoDB" id="1750622at2759"/>
<comment type="caution">
    <text evidence="2">The sequence shown here is derived from an EMBL/GenBank/DDBJ whole genome shotgun (WGS) entry which is preliminary data.</text>
</comment>
<keyword evidence="3" id="KW-1185">Reference proteome</keyword>
<evidence type="ECO:0000313" key="2">
    <source>
        <dbReference type="EMBL" id="GFZ11717.1"/>
    </source>
</evidence>